<sequence>MTDGSAGETVRRENRSLSNLFLSHLFSVSPAPLFPGCRLGYAKLSLKDLHGLFIFEVGHERNTGFSFGFAIGGEDVRTGNFRK</sequence>
<evidence type="ECO:0000313" key="1">
    <source>
        <dbReference type="EMBL" id="VFK03518.1"/>
    </source>
</evidence>
<name>A0A450VGN3_9GAMM</name>
<accession>A0A450VGN3</accession>
<gene>
    <name evidence="2" type="ORF">BECKH772A_GA0070896_103701</name>
    <name evidence="1" type="ORF">BECKH772B_GA0070898_103601</name>
    <name evidence="3" type="ORF">BECKH772C_GA0070978_103651</name>
</gene>
<reference evidence="2" key="1">
    <citation type="submission" date="2019-02" db="EMBL/GenBank/DDBJ databases">
        <authorList>
            <person name="Gruber-Vodicka R. H."/>
            <person name="Seah K. B. B."/>
        </authorList>
    </citation>
    <scope>NUCLEOTIDE SEQUENCE</scope>
    <source>
        <strain evidence="3">BECK_SA2B12</strain>
        <strain evidence="2">BECK_SA2B15</strain>
        <strain evidence="1">BECK_SA2B20</strain>
    </source>
</reference>
<dbReference type="AlphaFoldDB" id="A0A450VGN3"/>
<organism evidence="2">
    <name type="scientific">Candidatus Kentrum eta</name>
    <dbReference type="NCBI Taxonomy" id="2126337"/>
    <lineage>
        <taxon>Bacteria</taxon>
        <taxon>Pseudomonadati</taxon>
        <taxon>Pseudomonadota</taxon>
        <taxon>Gammaproteobacteria</taxon>
        <taxon>Candidatus Kentrum</taxon>
    </lineage>
</organism>
<evidence type="ECO:0000313" key="3">
    <source>
        <dbReference type="EMBL" id="VFK06651.1"/>
    </source>
</evidence>
<dbReference type="EMBL" id="CAADFJ010000365">
    <property type="protein sequence ID" value="VFK06651.1"/>
    <property type="molecule type" value="Genomic_DNA"/>
</dbReference>
<evidence type="ECO:0000313" key="2">
    <source>
        <dbReference type="EMBL" id="VFK03966.1"/>
    </source>
</evidence>
<protein>
    <submittedName>
        <fullName evidence="2">Uncharacterized protein</fullName>
    </submittedName>
</protein>
<dbReference type="EMBL" id="CAADFG010000370">
    <property type="protein sequence ID" value="VFK03966.1"/>
    <property type="molecule type" value="Genomic_DNA"/>
</dbReference>
<dbReference type="EMBL" id="CAADFI010000360">
    <property type="protein sequence ID" value="VFK03518.1"/>
    <property type="molecule type" value="Genomic_DNA"/>
</dbReference>
<proteinExistence type="predicted"/>